<feature type="transmembrane region" description="Helical" evidence="7">
    <location>
        <begin position="278"/>
        <end position="301"/>
    </location>
</feature>
<evidence type="ECO:0000256" key="2">
    <source>
        <dbReference type="ARBA" id="ARBA00007511"/>
    </source>
</evidence>
<feature type="transmembrane region" description="Helical" evidence="7">
    <location>
        <begin position="103"/>
        <end position="123"/>
    </location>
</feature>
<gene>
    <name evidence="8" type="ORF">D8780_07160</name>
</gene>
<dbReference type="InterPro" id="IPR005496">
    <property type="entry name" value="Integral_membrane_TerC"/>
</dbReference>
<keyword evidence="9" id="KW-1185">Reference proteome</keyword>
<feature type="transmembrane region" description="Helical" evidence="7">
    <location>
        <begin position="190"/>
        <end position="211"/>
    </location>
</feature>
<dbReference type="Pfam" id="PF03741">
    <property type="entry name" value="TerC"/>
    <property type="match status" value="1"/>
</dbReference>
<dbReference type="PANTHER" id="PTHR30238">
    <property type="entry name" value="MEMBRANE BOUND PREDICTED REDOX MODULATOR"/>
    <property type="match status" value="1"/>
</dbReference>
<evidence type="ECO:0000313" key="9">
    <source>
        <dbReference type="Proteomes" id="UP000281094"/>
    </source>
</evidence>
<evidence type="ECO:0000256" key="4">
    <source>
        <dbReference type="ARBA" id="ARBA00022989"/>
    </source>
</evidence>
<feature type="transmembrane region" description="Helical" evidence="7">
    <location>
        <begin position="6"/>
        <end position="26"/>
    </location>
</feature>
<feature type="transmembrane region" description="Helical" evidence="7">
    <location>
        <begin position="38"/>
        <end position="59"/>
    </location>
</feature>
<dbReference type="PANTHER" id="PTHR30238:SF0">
    <property type="entry name" value="THYLAKOID MEMBRANE PROTEIN TERC, CHLOROPLASTIC"/>
    <property type="match status" value="1"/>
</dbReference>
<sequence>MLDFPYLWPAFLSGVALLLFLDLFVFHRKAHIIGVREAVITWSCYVALAFLFAAALFTLDGPDAGSEFLTAYLIEVSLSLDNIFVIALIFKAFSVPEEAQHRVLFYGIAGAILIRLSLILPGAELVDRYYWIGYVLGLILLVSGAKMMFGDSSEEFDPQQSRTVRLLMKTGRAVDRYHGERFLIRRDGRYWMTPLFIVLVTVEVTDLIFAVDSIPAVLAVSDRAFIVFSSNVFAILGLRVLFFILAGVMRHFRFLEPALALILVLIGARMLLHEVVHVPSMAVLLGTLFILAGGIILSRLFPASDPEHGKSGPMGDESEARHESV</sequence>
<evidence type="ECO:0000256" key="3">
    <source>
        <dbReference type="ARBA" id="ARBA00022692"/>
    </source>
</evidence>
<feature type="region of interest" description="Disordered" evidence="6">
    <location>
        <begin position="306"/>
        <end position="325"/>
    </location>
</feature>
<accession>A0A3L7JC23</accession>
<feature type="transmembrane region" description="Helical" evidence="7">
    <location>
        <begin position="223"/>
        <end position="247"/>
    </location>
</feature>
<dbReference type="GO" id="GO:0016020">
    <property type="term" value="C:membrane"/>
    <property type="evidence" value="ECO:0007669"/>
    <property type="project" value="UniProtKB-SubCell"/>
</dbReference>
<protein>
    <submittedName>
        <fullName evidence="8">TerC/Alx family metal homeostasis membrane protein</fullName>
    </submittedName>
</protein>
<proteinExistence type="inferred from homology"/>
<feature type="transmembrane region" description="Helical" evidence="7">
    <location>
        <begin position="254"/>
        <end position="272"/>
    </location>
</feature>
<dbReference type="Proteomes" id="UP000281094">
    <property type="component" value="Unassembled WGS sequence"/>
</dbReference>
<comment type="similarity">
    <text evidence="2">Belongs to the TerC family.</text>
</comment>
<keyword evidence="4 7" id="KW-1133">Transmembrane helix</keyword>
<evidence type="ECO:0000256" key="6">
    <source>
        <dbReference type="SAM" id="MobiDB-lite"/>
    </source>
</evidence>
<organism evidence="8 9">
    <name type="scientific">Notoacmeibacter ruber</name>
    <dbReference type="NCBI Taxonomy" id="2670375"/>
    <lineage>
        <taxon>Bacteria</taxon>
        <taxon>Pseudomonadati</taxon>
        <taxon>Pseudomonadota</taxon>
        <taxon>Alphaproteobacteria</taxon>
        <taxon>Hyphomicrobiales</taxon>
        <taxon>Notoacmeibacteraceae</taxon>
        <taxon>Notoacmeibacter</taxon>
    </lineage>
</organism>
<keyword evidence="3 7" id="KW-0812">Transmembrane</keyword>
<dbReference type="InterPro" id="IPR022369">
    <property type="entry name" value="Integral_membrane_TerC_rswitch"/>
</dbReference>
<name>A0A3L7JC23_9HYPH</name>
<reference evidence="8 9" key="1">
    <citation type="submission" date="2018-10" db="EMBL/GenBank/DDBJ databases">
        <title>Notoacmeibacter sp. M2BS9Y-3-1, whole genome shotgun sequence.</title>
        <authorList>
            <person name="Tuo L."/>
        </authorList>
    </citation>
    <scope>NUCLEOTIDE SEQUENCE [LARGE SCALE GENOMIC DNA]</scope>
    <source>
        <strain evidence="8 9">M2BS9Y-3-1</strain>
    </source>
</reference>
<dbReference type="AlphaFoldDB" id="A0A3L7JC23"/>
<keyword evidence="5 7" id="KW-0472">Membrane</keyword>
<evidence type="ECO:0000256" key="5">
    <source>
        <dbReference type="ARBA" id="ARBA00023136"/>
    </source>
</evidence>
<evidence type="ECO:0000256" key="1">
    <source>
        <dbReference type="ARBA" id="ARBA00004141"/>
    </source>
</evidence>
<comment type="caution">
    <text evidence="8">The sequence shown here is derived from an EMBL/GenBank/DDBJ whole genome shotgun (WGS) entry which is preliminary data.</text>
</comment>
<comment type="subcellular location">
    <subcellularLocation>
        <location evidence="1">Membrane</location>
        <topology evidence="1">Multi-pass membrane protein</topology>
    </subcellularLocation>
</comment>
<dbReference type="RefSeq" id="WP_121644984.1">
    <property type="nucleotide sequence ID" value="NZ_RCWN01000001.1"/>
</dbReference>
<feature type="transmembrane region" description="Helical" evidence="7">
    <location>
        <begin position="129"/>
        <end position="149"/>
    </location>
</feature>
<evidence type="ECO:0000313" key="8">
    <source>
        <dbReference type="EMBL" id="RLQ88020.1"/>
    </source>
</evidence>
<evidence type="ECO:0000256" key="7">
    <source>
        <dbReference type="SAM" id="Phobius"/>
    </source>
</evidence>
<dbReference type="EMBL" id="RCWN01000001">
    <property type="protein sequence ID" value="RLQ88020.1"/>
    <property type="molecule type" value="Genomic_DNA"/>
</dbReference>
<feature type="transmembrane region" description="Helical" evidence="7">
    <location>
        <begin position="71"/>
        <end position="91"/>
    </location>
</feature>
<dbReference type="NCBIfam" id="TIGR03718">
    <property type="entry name" value="R_switched_Alx"/>
    <property type="match status" value="1"/>
</dbReference>